<dbReference type="RefSeq" id="WP_120061329.1">
    <property type="nucleotide sequence ID" value="NZ_QYRP01000002.1"/>
</dbReference>
<dbReference type="EMBL" id="QYRP01000002">
    <property type="protein sequence ID" value="RJS47363.1"/>
    <property type="molecule type" value="Genomic_DNA"/>
</dbReference>
<feature type="region of interest" description="Disordered" evidence="1">
    <location>
        <begin position="26"/>
        <end position="119"/>
    </location>
</feature>
<accession>A0A3A5H9R1</accession>
<feature type="compositionally biased region" description="Low complexity" evidence="1">
    <location>
        <begin position="35"/>
        <end position="72"/>
    </location>
</feature>
<comment type="caution">
    <text evidence="3">The sequence shown here is derived from an EMBL/GenBank/DDBJ whole genome shotgun (WGS) entry which is preliminary data.</text>
</comment>
<evidence type="ECO:0000256" key="2">
    <source>
        <dbReference type="SAM" id="Phobius"/>
    </source>
</evidence>
<gene>
    <name evidence="3" type="ORF">D4739_14825</name>
</gene>
<keyword evidence="2" id="KW-0812">Transmembrane</keyword>
<keyword evidence="2" id="KW-1133">Transmembrane helix</keyword>
<feature type="transmembrane region" description="Helical" evidence="2">
    <location>
        <begin position="6"/>
        <end position="26"/>
    </location>
</feature>
<evidence type="ECO:0000313" key="4">
    <source>
        <dbReference type="Proteomes" id="UP000276542"/>
    </source>
</evidence>
<sequence length="119" mass="11475">MNLTPIRAAVGAVVVLVAAMTLGYLANRGGSSDQTPSGESTTTGTTASTTASTVTGAPTPTPTPTTTSVVPSKPASAEPTQGASASSASSGTQRAARPTPTTTEITSDMGPGAHDGDGE</sequence>
<proteinExistence type="predicted"/>
<dbReference type="Proteomes" id="UP000276542">
    <property type="component" value="Unassembled WGS sequence"/>
</dbReference>
<reference evidence="4" key="1">
    <citation type="submission" date="2018-09" db="EMBL/GenBank/DDBJ databases">
        <authorList>
            <person name="Zhu H."/>
        </authorList>
    </citation>
    <scope>NUCLEOTIDE SEQUENCE [LARGE SCALE GENOMIC DNA]</scope>
    <source>
        <strain evidence="4">K1W22B-1</strain>
    </source>
</reference>
<protein>
    <submittedName>
        <fullName evidence="3">Uncharacterized protein</fullName>
    </submittedName>
</protein>
<keyword evidence="2" id="KW-0472">Membrane</keyword>
<keyword evidence="4" id="KW-1185">Reference proteome</keyword>
<organism evidence="3 4">
    <name type="scientific">Nocardioides cavernaquae</name>
    <dbReference type="NCBI Taxonomy" id="2321396"/>
    <lineage>
        <taxon>Bacteria</taxon>
        <taxon>Bacillati</taxon>
        <taxon>Actinomycetota</taxon>
        <taxon>Actinomycetes</taxon>
        <taxon>Propionibacteriales</taxon>
        <taxon>Nocardioidaceae</taxon>
        <taxon>Nocardioides</taxon>
    </lineage>
</organism>
<evidence type="ECO:0000256" key="1">
    <source>
        <dbReference type="SAM" id="MobiDB-lite"/>
    </source>
</evidence>
<feature type="compositionally biased region" description="Low complexity" evidence="1">
    <location>
        <begin position="80"/>
        <end position="103"/>
    </location>
</feature>
<name>A0A3A5H9R1_9ACTN</name>
<dbReference type="AlphaFoldDB" id="A0A3A5H9R1"/>
<evidence type="ECO:0000313" key="3">
    <source>
        <dbReference type="EMBL" id="RJS47363.1"/>
    </source>
</evidence>